<dbReference type="Proteomes" id="UP000677515">
    <property type="component" value="Chromosome"/>
</dbReference>
<reference evidence="1 2" key="1">
    <citation type="submission" date="2021-01" db="EMBL/GenBank/DDBJ databases">
        <title>Complete genome sequence of Erwinia rhapontici MAFF 311153.</title>
        <authorList>
            <person name="Morohoshi T."/>
            <person name="Someya N."/>
        </authorList>
    </citation>
    <scope>NUCLEOTIDE SEQUENCE [LARGE SCALE GENOMIC DNA]</scope>
    <source>
        <strain evidence="1 2">MAFF 311153</strain>
    </source>
</reference>
<gene>
    <name evidence="1" type="ORF">ERHA53_28870</name>
</gene>
<keyword evidence="2" id="KW-1185">Reference proteome</keyword>
<protein>
    <recommendedName>
        <fullName evidence="3">CdiI immunity protein domain-containing protein</fullName>
    </recommendedName>
</protein>
<dbReference type="EMBL" id="AP024329">
    <property type="protein sequence ID" value="BCQ35544.1"/>
    <property type="molecule type" value="Genomic_DNA"/>
</dbReference>
<evidence type="ECO:0008006" key="3">
    <source>
        <dbReference type="Google" id="ProtNLM"/>
    </source>
</evidence>
<sequence length="82" mass="9196">MDTYSDSYSEIVDTATTLLSGLVDDLVDELSIFIEEYPDNESAACSLNDITRMEVGDLSFLHPSAIEFLQWLLGYLKQKQNG</sequence>
<proteinExistence type="predicted"/>
<dbReference type="RefSeq" id="WP_133841675.1">
    <property type="nucleotide sequence ID" value="NZ_SOAQ01000001.1"/>
</dbReference>
<evidence type="ECO:0000313" key="1">
    <source>
        <dbReference type="EMBL" id="BCQ35544.1"/>
    </source>
</evidence>
<evidence type="ECO:0000313" key="2">
    <source>
        <dbReference type="Proteomes" id="UP000677515"/>
    </source>
</evidence>
<name>A0ABN6DLB3_ERWRD</name>
<accession>A0ABN6DLB3</accession>
<organism evidence="1 2">
    <name type="scientific">Erwinia rhapontici</name>
    <name type="common">Pectobacterium rhapontici</name>
    <dbReference type="NCBI Taxonomy" id="55212"/>
    <lineage>
        <taxon>Bacteria</taxon>
        <taxon>Pseudomonadati</taxon>
        <taxon>Pseudomonadota</taxon>
        <taxon>Gammaproteobacteria</taxon>
        <taxon>Enterobacterales</taxon>
        <taxon>Erwiniaceae</taxon>
        <taxon>Erwinia</taxon>
    </lineage>
</organism>